<feature type="region of interest" description="Disordered" evidence="1">
    <location>
        <begin position="211"/>
        <end position="233"/>
    </location>
</feature>
<accession>A0A8T9Q9Q9</accession>
<reference evidence="3" key="1">
    <citation type="submission" date="2022-04" db="EMBL/GenBank/DDBJ databases">
        <title>Hymenobacter sp. isolated from the air.</title>
        <authorList>
            <person name="Won M."/>
            <person name="Lee C.-M."/>
            <person name="Woen H.-Y."/>
            <person name="Kwon S.-W."/>
        </authorList>
    </citation>
    <scope>NUCLEOTIDE SEQUENCE</scope>
    <source>
        <strain evidence="3">5116S-3</strain>
    </source>
</reference>
<sequence>MPLPTDFDAHDFWADSDYATKQHTEAPPTAELIARVETDLGYRLPAFYVALMRTRNGGIPRNTCFPTTEPTSWADDHIAITSISGIGYEKPYALCGGMGSQFMLEEWGYPAIGVVVCDCPSAGHDLIMLDYRACGPEGSQPWYTSIRKMSIGLRIWRPTLKRSFAGWGRNRHLRPNLAQAFDTFSSSIGRYMKYGPFLAALTLLAACRPDTPATESASAPPPTAAPEAAPANSTDTLRLPGGVVLQLQPSTAAAFDQLPASALPAIANDSTVEEKALATAQDRVRRQELNLMLKPDQGPEVQLASTPPAEFTLENGDGVRYQYWGSLPTAHQWVVQAWYWESSGVVLVDQRTGRRAELLGTPSAAPMAAYYCSPAPA</sequence>
<dbReference type="InterPro" id="IPR018958">
    <property type="entry name" value="Knr4/Smi1-like_dom"/>
</dbReference>
<dbReference type="Proteomes" id="UP000831796">
    <property type="component" value="Chromosome"/>
</dbReference>
<organism evidence="3 4">
    <name type="scientific">Hymenobacter cellulosilyticus</name>
    <dbReference type="NCBI Taxonomy" id="2932248"/>
    <lineage>
        <taxon>Bacteria</taxon>
        <taxon>Pseudomonadati</taxon>
        <taxon>Bacteroidota</taxon>
        <taxon>Cytophagia</taxon>
        <taxon>Cytophagales</taxon>
        <taxon>Hymenobacteraceae</taxon>
        <taxon>Hymenobacter</taxon>
    </lineage>
</organism>
<gene>
    <name evidence="3" type="ORF">MUN79_00660</name>
</gene>
<protein>
    <submittedName>
        <fullName evidence="3">SMI1/KNR4 family protein</fullName>
    </submittedName>
</protein>
<dbReference type="AlphaFoldDB" id="A0A8T9Q9Q9"/>
<proteinExistence type="predicted"/>
<dbReference type="SMART" id="SM00860">
    <property type="entry name" value="SMI1_KNR4"/>
    <property type="match status" value="1"/>
</dbReference>
<dbReference type="SUPFAM" id="SSF160631">
    <property type="entry name" value="SMI1/KNR4-like"/>
    <property type="match status" value="1"/>
</dbReference>
<dbReference type="Pfam" id="PF14568">
    <property type="entry name" value="SUKH_6"/>
    <property type="match status" value="1"/>
</dbReference>
<dbReference type="InterPro" id="IPR037883">
    <property type="entry name" value="Knr4/Smi1-like_sf"/>
</dbReference>
<evidence type="ECO:0000259" key="2">
    <source>
        <dbReference type="SMART" id="SM00860"/>
    </source>
</evidence>
<keyword evidence="4" id="KW-1185">Reference proteome</keyword>
<evidence type="ECO:0000313" key="4">
    <source>
        <dbReference type="Proteomes" id="UP000831796"/>
    </source>
</evidence>
<dbReference type="EMBL" id="CP095046">
    <property type="protein sequence ID" value="UOQ72550.1"/>
    <property type="molecule type" value="Genomic_DNA"/>
</dbReference>
<dbReference type="KEGG" id="hcu:MUN79_00660"/>
<dbReference type="Gene3D" id="3.40.1580.10">
    <property type="entry name" value="SMI1/KNR4-like"/>
    <property type="match status" value="1"/>
</dbReference>
<name>A0A8T9Q9Q9_9BACT</name>
<dbReference type="RefSeq" id="WP_244675910.1">
    <property type="nucleotide sequence ID" value="NZ_CP095046.1"/>
</dbReference>
<evidence type="ECO:0000313" key="3">
    <source>
        <dbReference type="EMBL" id="UOQ72550.1"/>
    </source>
</evidence>
<feature type="domain" description="Knr4/Smi1-like" evidence="2">
    <location>
        <begin position="27"/>
        <end position="187"/>
    </location>
</feature>
<evidence type="ECO:0000256" key="1">
    <source>
        <dbReference type="SAM" id="MobiDB-lite"/>
    </source>
</evidence>